<dbReference type="PANTHER" id="PTHR43037">
    <property type="entry name" value="UNNAMED PRODUCT-RELATED"/>
    <property type="match status" value="1"/>
</dbReference>
<name>A0AAD8YLA9_9STRA</name>
<gene>
    <name evidence="4" type="ORF">QTG54_001345</name>
</gene>
<dbReference type="PANTHER" id="PTHR43037:SF5">
    <property type="entry name" value="FERULOYL ESTERASE"/>
    <property type="match status" value="1"/>
</dbReference>
<organism evidence="4 5">
    <name type="scientific">Skeletonema marinoi</name>
    <dbReference type="NCBI Taxonomy" id="267567"/>
    <lineage>
        <taxon>Eukaryota</taxon>
        <taxon>Sar</taxon>
        <taxon>Stramenopiles</taxon>
        <taxon>Ochrophyta</taxon>
        <taxon>Bacillariophyta</taxon>
        <taxon>Coscinodiscophyceae</taxon>
        <taxon>Thalassiosirophycidae</taxon>
        <taxon>Thalassiosirales</taxon>
        <taxon>Skeletonemataceae</taxon>
        <taxon>Skeletonema</taxon>
        <taxon>Skeletonema marinoi-dohrnii complex</taxon>
    </lineage>
</organism>
<dbReference type="Gene3D" id="3.40.50.1820">
    <property type="entry name" value="alpha/beta hydrolase"/>
    <property type="match status" value="1"/>
</dbReference>
<dbReference type="InterPro" id="IPR029058">
    <property type="entry name" value="AB_hydrolase_fold"/>
</dbReference>
<dbReference type="EMBL" id="JATAAI010000002">
    <property type="protein sequence ID" value="KAK1747382.1"/>
    <property type="molecule type" value="Genomic_DNA"/>
</dbReference>
<evidence type="ECO:0000256" key="2">
    <source>
        <dbReference type="ARBA" id="ARBA00022801"/>
    </source>
</evidence>
<keyword evidence="1" id="KW-0732">Signal</keyword>
<keyword evidence="2" id="KW-0378">Hydrolase</keyword>
<keyword evidence="5" id="KW-1185">Reference proteome</keyword>
<dbReference type="SUPFAM" id="SSF53474">
    <property type="entry name" value="alpha/beta-Hydrolases"/>
    <property type="match status" value="1"/>
</dbReference>
<feature type="compositionally biased region" description="Polar residues" evidence="3">
    <location>
        <begin position="13"/>
        <end position="23"/>
    </location>
</feature>
<evidence type="ECO:0000256" key="1">
    <source>
        <dbReference type="ARBA" id="ARBA00022729"/>
    </source>
</evidence>
<comment type="caution">
    <text evidence="4">The sequence shown here is derived from an EMBL/GenBank/DDBJ whole genome shotgun (WGS) entry which is preliminary data.</text>
</comment>
<feature type="region of interest" description="Disordered" evidence="3">
    <location>
        <begin position="1"/>
        <end position="36"/>
    </location>
</feature>
<sequence length="458" mass="50978">MMESSWKLKQPKSLCSSSTNISNKRGRPTQWDVSRGGDVKNNFRSFNVYVPPNFCSTGAQQHDEDVPLRVLLAIHGYGGKPVQEIRKWMDVADALNAIIIAPMGTETIKSQKKLGWNAVECCGDPVLNEIDDLDFVIHGVMELFLIQFSDSDSSSSTSSSNGKNKRVHVIATGFSNGGFFTSLLGIMKDRPEWLVGIVPTGGYQYDINAYSSTPELAVFMHHGGKDSVVNPNGCCIAHEQKHQKNGSKSNCMFDIGVQQETCQSAQSVFHLWSSINGCSSDHNVSRNIKEGDANSVESECFVGKDCIEPTSFCIWTNEGHSWGGTFPGIEMMQPWMEDVFGRAEKKRLEQRDDSESSETSNHRLRAGNSIFLSASLILLGSIRRNFMRISRKRKNSEDPSVEEEMMVLNPANQTGKHKIEQSWIKLLFHNWGFVSSVRGTGIKQATYSIEDGANPFHF</sequence>
<evidence type="ECO:0000313" key="4">
    <source>
        <dbReference type="EMBL" id="KAK1747382.1"/>
    </source>
</evidence>
<proteinExistence type="predicted"/>
<dbReference type="InterPro" id="IPR050955">
    <property type="entry name" value="Plant_Biomass_Hydrol_Est"/>
</dbReference>
<dbReference type="AlphaFoldDB" id="A0AAD8YLA9"/>
<dbReference type="GO" id="GO:0016787">
    <property type="term" value="F:hydrolase activity"/>
    <property type="evidence" value="ECO:0007669"/>
    <property type="project" value="UniProtKB-KW"/>
</dbReference>
<evidence type="ECO:0000313" key="5">
    <source>
        <dbReference type="Proteomes" id="UP001224775"/>
    </source>
</evidence>
<evidence type="ECO:0000256" key="3">
    <source>
        <dbReference type="SAM" id="MobiDB-lite"/>
    </source>
</evidence>
<dbReference type="Proteomes" id="UP001224775">
    <property type="component" value="Unassembled WGS sequence"/>
</dbReference>
<protein>
    <submittedName>
        <fullName evidence="4">Uncharacterized protein</fullName>
    </submittedName>
</protein>
<reference evidence="4" key="1">
    <citation type="submission" date="2023-06" db="EMBL/GenBank/DDBJ databases">
        <title>Survivors Of The Sea: Transcriptome response of Skeletonema marinoi to long-term dormancy.</title>
        <authorList>
            <person name="Pinder M.I.M."/>
            <person name="Kourtchenko O."/>
            <person name="Robertson E.K."/>
            <person name="Larsson T."/>
            <person name="Maumus F."/>
            <person name="Osuna-Cruz C.M."/>
            <person name="Vancaester E."/>
            <person name="Stenow R."/>
            <person name="Vandepoele K."/>
            <person name="Ploug H."/>
            <person name="Bruchert V."/>
            <person name="Godhe A."/>
            <person name="Topel M."/>
        </authorList>
    </citation>
    <scope>NUCLEOTIDE SEQUENCE</scope>
    <source>
        <strain evidence="4">R05AC</strain>
    </source>
</reference>
<accession>A0AAD8YLA9</accession>